<feature type="active site" evidence="5 6">
    <location>
        <position position="349"/>
    </location>
</feature>
<evidence type="ECO:0000256" key="3">
    <source>
        <dbReference type="ARBA" id="ARBA00022801"/>
    </source>
</evidence>
<dbReference type="RefSeq" id="XP_005780908.1">
    <property type="nucleotide sequence ID" value="XM_005780851.1"/>
</dbReference>
<comment type="similarity">
    <text evidence="1">Belongs to the peptidase C2 family.</text>
</comment>
<dbReference type="GO" id="GO:0004198">
    <property type="term" value="F:calcium-dependent cysteine-type endopeptidase activity"/>
    <property type="evidence" value="ECO:0007669"/>
    <property type="project" value="InterPro"/>
</dbReference>
<dbReference type="Gene3D" id="3.90.70.10">
    <property type="entry name" value="Cysteine proteinases"/>
    <property type="match status" value="1"/>
</dbReference>
<evidence type="ECO:0000256" key="5">
    <source>
        <dbReference type="PIRSR" id="PIRSR622684-1"/>
    </source>
</evidence>
<accession>A0A0D3JY94</accession>
<dbReference type="Proteomes" id="UP000013827">
    <property type="component" value="Unassembled WGS sequence"/>
</dbReference>
<keyword evidence="3 6" id="KW-0378">Hydrolase</keyword>
<dbReference type="GO" id="GO:0006508">
    <property type="term" value="P:proteolysis"/>
    <property type="evidence" value="ECO:0007669"/>
    <property type="project" value="UniProtKB-KW"/>
</dbReference>
<dbReference type="STRING" id="2903.R1F5H3"/>
<evidence type="ECO:0000256" key="6">
    <source>
        <dbReference type="PROSITE-ProRule" id="PRU00239"/>
    </source>
</evidence>
<feature type="transmembrane region" description="Helical" evidence="8">
    <location>
        <begin position="6"/>
        <end position="26"/>
    </location>
</feature>
<reference evidence="11" key="1">
    <citation type="journal article" date="2013" name="Nature">
        <title>Pan genome of the phytoplankton Emiliania underpins its global distribution.</title>
        <authorList>
            <person name="Read B.A."/>
            <person name="Kegel J."/>
            <person name="Klute M.J."/>
            <person name="Kuo A."/>
            <person name="Lefebvre S.C."/>
            <person name="Maumus F."/>
            <person name="Mayer C."/>
            <person name="Miller J."/>
            <person name="Monier A."/>
            <person name="Salamov A."/>
            <person name="Young J."/>
            <person name="Aguilar M."/>
            <person name="Claverie J.M."/>
            <person name="Frickenhaus S."/>
            <person name="Gonzalez K."/>
            <person name="Herman E.K."/>
            <person name="Lin Y.C."/>
            <person name="Napier J."/>
            <person name="Ogata H."/>
            <person name="Sarno A.F."/>
            <person name="Shmutz J."/>
            <person name="Schroeder D."/>
            <person name="de Vargas C."/>
            <person name="Verret F."/>
            <person name="von Dassow P."/>
            <person name="Valentin K."/>
            <person name="Van de Peer Y."/>
            <person name="Wheeler G."/>
            <person name="Dacks J.B."/>
            <person name="Delwiche C.F."/>
            <person name="Dyhrman S.T."/>
            <person name="Glockner G."/>
            <person name="John U."/>
            <person name="Richards T."/>
            <person name="Worden A.Z."/>
            <person name="Zhang X."/>
            <person name="Grigoriev I.V."/>
            <person name="Allen A.E."/>
            <person name="Bidle K."/>
            <person name="Borodovsky M."/>
            <person name="Bowler C."/>
            <person name="Brownlee C."/>
            <person name="Cock J.M."/>
            <person name="Elias M."/>
            <person name="Gladyshev V.N."/>
            <person name="Groth M."/>
            <person name="Guda C."/>
            <person name="Hadaegh A."/>
            <person name="Iglesias-Rodriguez M.D."/>
            <person name="Jenkins J."/>
            <person name="Jones B.M."/>
            <person name="Lawson T."/>
            <person name="Leese F."/>
            <person name="Lindquist E."/>
            <person name="Lobanov A."/>
            <person name="Lomsadze A."/>
            <person name="Malik S.B."/>
            <person name="Marsh M.E."/>
            <person name="Mackinder L."/>
            <person name="Mock T."/>
            <person name="Mueller-Roeber B."/>
            <person name="Pagarete A."/>
            <person name="Parker M."/>
            <person name="Probert I."/>
            <person name="Quesneville H."/>
            <person name="Raines C."/>
            <person name="Rensing S.A."/>
            <person name="Riano-Pachon D.M."/>
            <person name="Richier S."/>
            <person name="Rokitta S."/>
            <person name="Shiraiwa Y."/>
            <person name="Soanes D.M."/>
            <person name="van der Giezen M."/>
            <person name="Wahlund T.M."/>
            <person name="Williams B."/>
            <person name="Wilson W."/>
            <person name="Wolfe G."/>
            <person name="Wurch L.L."/>
        </authorList>
    </citation>
    <scope>NUCLEOTIDE SEQUENCE</scope>
</reference>
<sequence>MAANSVPPGMLLAFSVLLAAGAWLLMKSRGPHPSKKMKSPGTSPPKNKKGKPKPSVPRRTTSTINHESAAGRIESARRNPFGGQAYEDLALECASIDAPRSWQDPLFPHSNESLFIGGVEPKDWLRDGERGEVLKNVHLSWEGPWVICGTRRPLGTNSRGEASWLFHRLDGEECGLDAHDVQQGSLGDCYFLSALALVATDTCCADGLVDDELDAAGCYGVSFWVDGAWQMVYVDGFFPCYTPNNVHASVRPTPVFAKSANRREIWPMVVEKAFAKLRGTYQAIGGGGRVATALQALTGGSATAIPTSVGADRLWKGLCDAVEDPSILVGAGTRSDATEEERCGIIDGHAYAVLHAVEVSGHRLLLLRNPWGHGEWKGPWSDGSKEWSSHPDCRAAAGNFNSDEDDGDFWMSVDDFCSVFATVDMCRLPGDHHRRTQNAELQPMKERKEEGAKQLLGNENIKPQLDEWLVGTAAESPPASPSRGSGKKHRKNRK</sequence>
<feature type="region of interest" description="Disordered" evidence="7">
    <location>
        <begin position="436"/>
        <end position="494"/>
    </location>
</feature>
<feature type="compositionally biased region" description="Basic residues" evidence="7">
    <location>
        <begin position="485"/>
        <end position="494"/>
    </location>
</feature>
<evidence type="ECO:0000256" key="7">
    <source>
        <dbReference type="SAM" id="MobiDB-lite"/>
    </source>
</evidence>
<organism evidence="10 11">
    <name type="scientific">Emiliania huxleyi (strain CCMP1516)</name>
    <dbReference type="NCBI Taxonomy" id="280463"/>
    <lineage>
        <taxon>Eukaryota</taxon>
        <taxon>Haptista</taxon>
        <taxon>Haptophyta</taxon>
        <taxon>Prymnesiophyceae</taxon>
        <taxon>Isochrysidales</taxon>
        <taxon>Noelaerhabdaceae</taxon>
        <taxon>Emiliania</taxon>
    </lineage>
</organism>
<feature type="compositionally biased region" description="Basic and acidic residues" evidence="7">
    <location>
        <begin position="443"/>
        <end position="452"/>
    </location>
</feature>
<feature type="compositionally biased region" description="Basic residues" evidence="7">
    <location>
        <begin position="29"/>
        <end position="38"/>
    </location>
</feature>
<dbReference type="HOGENOM" id="CLU_552581_0_0_1"/>
<dbReference type="KEGG" id="ehx:EMIHUDRAFT_204365"/>
<dbReference type="GeneID" id="17274025"/>
<feature type="region of interest" description="Disordered" evidence="7">
    <location>
        <begin position="29"/>
        <end position="78"/>
    </location>
</feature>
<dbReference type="InterPro" id="IPR038765">
    <property type="entry name" value="Papain-like_cys_pep_sf"/>
</dbReference>
<proteinExistence type="inferred from homology"/>
<dbReference type="eggNOG" id="KOG0045">
    <property type="taxonomic scope" value="Eukaryota"/>
</dbReference>
<evidence type="ECO:0000256" key="1">
    <source>
        <dbReference type="ARBA" id="ARBA00007623"/>
    </source>
</evidence>
<dbReference type="EnsemblProtists" id="EOD28479">
    <property type="protein sequence ID" value="EOD28479"/>
    <property type="gene ID" value="EMIHUDRAFT_204365"/>
</dbReference>
<keyword evidence="11" id="KW-1185">Reference proteome</keyword>
<keyword evidence="4 6" id="KW-0788">Thiol protease</keyword>
<evidence type="ECO:0000256" key="8">
    <source>
        <dbReference type="SAM" id="Phobius"/>
    </source>
</evidence>
<dbReference type="SUPFAM" id="SSF54001">
    <property type="entry name" value="Cysteine proteinases"/>
    <property type="match status" value="1"/>
</dbReference>
<feature type="active site" evidence="5 6">
    <location>
        <position position="369"/>
    </location>
</feature>
<name>A0A0D3JY94_EMIH1</name>
<evidence type="ECO:0000313" key="11">
    <source>
        <dbReference type="Proteomes" id="UP000013827"/>
    </source>
</evidence>
<reference evidence="10" key="2">
    <citation type="submission" date="2024-10" db="UniProtKB">
        <authorList>
            <consortium name="EnsemblProtists"/>
        </authorList>
    </citation>
    <scope>IDENTIFICATION</scope>
</reference>
<dbReference type="Pfam" id="PF00648">
    <property type="entry name" value="Peptidase_C2"/>
    <property type="match status" value="1"/>
</dbReference>
<keyword evidence="2 6" id="KW-0645">Protease</keyword>
<dbReference type="PROSITE" id="PS50203">
    <property type="entry name" value="CALPAIN_CAT"/>
    <property type="match status" value="1"/>
</dbReference>
<dbReference type="InterPro" id="IPR022684">
    <property type="entry name" value="Calpain_cysteine_protease"/>
</dbReference>
<dbReference type="AlphaFoldDB" id="A0A0D3JY94"/>
<evidence type="ECO:0000256" key="2">
    <source>
        <dbReference type="ARBA" id="ARBA00022670"/>
    </source>
</evidence>
<evidence type="ECO:0000256" key="4">
    <source>
        <dbReference type="ARBA" id="ARBA00022807"/>
    </source>
</evidence>
<evidence type="ECO:0000259" key="9">
    <source>
        <dbReference type="PROSITE" id="PS50203"/>
    </source>
</evidence>
<keyword evidence="8" id="KW-1133">Transmembrane helix</keyword>
<keyword evidence="8" id="KW-0812">Transmembrane</keyword>
<dbReference type="SMART" id="SM00230">
    <property type="entry name" value="CysPc"/>
    <property type="match status" value="1"/>
</dbReference>
<protein>
    <recommendedName>
        <fullName evidence="9">Calpain catalytic domain-containing protein</fullName>
    </recommendedName>
</protein>
<evidence type="ECO:0000313" key="10">
    <source>
        <dbReference type="EnsemblProtists" id="EOD28479"/>
    </source>
</evidence>
<dbReference type="PaxDb" id="2903-EOD28479"/>
<feature type="active site" evidence="5 6">
    <location>
        <position position="189"/>
    </location>
</feature>
<dbReference type="InterPro" id="IPR001300">
    <property type="entry name" value="Peptidase_C2_calpain_cat"/>
</dbReference>
<keyword evidence="8" id="KW-0472">Membrane</keyword>
<dbReference type="CDD" id="cd00044">
    <property type="entry name" value="CysPc"/>
    <property type="match status" value="1"/>
</dbReference>
<dbReference type="PANTHER" id="PTHR10183">
    <property type="entry name" value="CALPAIN"/>
    <property type="match status" value="1"/>
</dbReference>
<feature type="domain" description="Calpain catalytic" evidence="9">
    <location>
        <begin position="101"/>
        <end position="429"/>
    </location>
</feature>
<dbReference type="PANTHER" id="PTHR10183:SF379">
    <property type="entry name" value="CALPAIN-5"/>
    <property type="match status" value="1"/>
</dbReference>